<protein>
    <submittedName>
        <fullName evidence="10">60Kd inner membrane protein-domain-containing protein</fullName>
    </submittedName>
</protein>
<keyword evidence="3 6" id="KW-0812">Transmembrane</keyword>
<proteinExistence type="inferred from homology"/>
<evidence type="ECO:0000313" key="10">
    <source>
        <dbReference type="EMBL" id="TFK43448.1"/>
    </source>
</evidence>
<dbReference type="AlphaFoldDB" id="A0A5C3MHM4"/>
<dbReference type="CDD" id="cd20069">
    <property type="entry name" value="5TM_Oxa1-like"/>
    <property type="match status" value="1"/>
</dbReference>
<feature type="compositionally biased region" description="Basic residues" evidence="7">
    <location>
        <begin position="328"/>
        <end position="338"/>
    </location>
</feature>
<dbReference type="PANTHER" id="PTHR12428:SF65">
    <property type="entry name" value="CYTOCHROME C OXIDASE ASSEMBLY PROTEIN COX18, MITOCHONDRIAL"/>
    <property type="match status" value="1"/>
</dbReference>
<dbReference type="InterPro" id="IPR028055">
    <property type="entry name" value="YidC/Oxa/ALB_C"/>
</dbReference>
<dbReference type="GO" id="GO:0032979">
    <property type="term" value="P:protein insertion into mitochondrial inner membrane from matrix"/>
    <property type="evidence" value="ECO:0007669"/>
    <property type="project" value="TreeGrafter"/>
</dbReference>
<feature type="compositionally biased region" description="Low complexity" evidence="7">
    <location>
        <begin position="315"/>
        <end position="327"/>
    </location>
</feature>
<evidence type="ECO:0000256" key="8">
    <source>
        <dbReference type="SAM" id="Phobius"/>
    </source>
</evidence>
<organism evidence="10 11">
    <name type="scientific">Crucibulum laeve</name>
    <dbReference type="NCBI Taxonomy" id="68775"/>
    <lineage>
        <taxon>Eukaryota</taxon>
        <taxon>Fungi</taxon>
        <taxon>Dikarya</taxon>
        <taxon>Basidiomycota</taxon>
        <taxon>Agaricomycotina</taxon>
        <taxon>Agaricomycetes</taxon>
        <taxon>Agaricomycetidae</taxon>
        <taxon>Agaricales</taxon>
        <taxon>Agaricineae</taxon>
        <taxon>Nidulariaceae</taxon>
        <taxon>Crucibulum</taxon>
    </lineage>
</organism>
<evidence type="ECO:0000256" key="2">
    <source>
        <dbReference type="ARBA" id="ARBA00009877"/>
    </source>
</evidence>
<reference evidence="10 11" key="1">
    <citation type="journal article" date="2019" name="Nat. Ecol. Evol.">
        <title>Megaphylogeny resolves global patterns of mushroom evolution.</title>
        <authorList>
            <person name="Varga T."/>
            <person name="Krizsan K."/>
            <person name="Foldi C."/>
            <person name="Dima B."/>
            <person name="Sanchez-Garcia M."/>
            <person name="Sanchez-Ramirez S."/>
            <person name="Szollosi G.J."/>
            <person name="Szarkandi J.G."/>
            <person name="Papp V."/>
            <person name="Albert L."/>
            <person name="Andreopoulos W."/>
            <person name="Angelini C."/>
            <person name="Antonin V."/>
            <person name="Barry K.W."/>
            <person name="Bougher N.L."/>
            <person name="Buchanan P."/>
            <person name="Buyck B."/>
            <person name="Bense V."/>
            <person name="Catcheside P."/>
            <person name="Chovatia M."/>
            <person name="Cooper J."/>
            <person name="Damon W."/>
            <person name="Desjardin D."/>
            <person name="Finy P."/>
            <person name="Geml J."/>
            <person name="Haridas S."/>
            <person name="Hughes K."/>
            <person name="Justo A."/>
            <person name="Karasinski D."/>
            <person name="Kautmanova I."/>
            <person name="Kiss B."/>
            <person name="Kocsube S."/>
            <person name="Kotiranta H."/>
            <person name="LaButti K.M."/>
            <person name="Lechner B.E."/>
            <person name="Liimatainen K."/>
            <person name="Lipzen A."/>
            <person name="Lukacs Z."/>
            <person name="Mihaltcheva S."/>
            <person name="Morgado L.N."/>
            <person name="Niskanen T."/>
            <person name="Noordeloos M.E."/>
            <person name="Ohm R.A."/>
            <person name="Ortiz-Santana B."/>
            <person name="Ovrebo C."/>
            <person name="Racz N."/>
            <person name="Riley R."/>
            <person name="Savchenko A."/>
            <person name="Shiryaev A."/>
            <person name="Soop K."/>
            <person name="Spirin V."/>
            <person name="Szebenyi C."/>
            <person name="Tomsovsky M."/>
            <person name="Tulloss R.E."/>
            <person name="Uehling J."/>
            <person name="Grigoriev I.V."/>
            <person name="Vagvolgyi C."/>
            <person name="Papp T."/>
            <person name="Martin F.M."/>
            <person name="Miettinen O."/>
            <person name="Hibbett D.S."/>
            <person name="Nagy L.G."/>
        </authorList>
    </citation>
    <scope>NUCLEOTIDE SEQUENCE [LARGE SCALE GENOMIC DNA]</scope>
    <source>
        <strain evidence="10 11">CBS 166.37</strain>
    </source>
</reference>
<keyword evidence="4 8" id="KW-1133">Transmembrane helix</keyword>
<feature type="transmembrane region" description="Helical" evidence="8">
    <location>
        <begin position="261"/>
        <end position="280"/>
    </location>
</feature>
<keyword evidence="5 8" id="KW-0472">Membrane</keyword>
<dbReference type="GO" id="GO:0032977">
    <property type="term" value="F:membrane insertase activity"/>
    <property type="evidence" value="ECO:0007669"/>
    <property type="project" value="InterPro"/>
</dbReference>
<evidence type="ECO:0000256" key="7">
    <source>
        <dbReference type="SAM" id="MobiDB-lite"/>
    </source>
</evidence>
<feature type="transmembrane region" description="Helical" evidence="8">
    <location>
        <begin position="58"/>
        <end position="78"/>
    </location>
</feature>
<evidence type="ECO:0000256" key="1">
    <source>
        <dbReference type="ARBA" id="ARBA00004141"/>
    </source>
</evidence>
<keyword evidence="11" id="KW-1185">Reference proteome</keyword>
<dbReference type="STRING" id="68775.A0A5C3MHM4"/>
<evidence type="ECO:0000313" key="11">
    <source>
        <dbReference type="Proteomes" id="UP000308652"/>
    </source>
</evidence>
<dbReference type="InterPro" id="IPR001708">
    <property type="entry name" value="YidC/ALB3/OXA1/COX18"/>
</dbReference>
<evidence type="ECO:0000259" key="9">
    <source>
        <dbReference type="Pfam" id="PF02096"/>
    </source>
</evidence>
<feature type="domain" description="Membrane insertase YidC/Oxa/ALB C-terminal" evidence="9">
    <location>
        <begin position="58"/>
        <end position="293"/>
    </location>
</feature>
<dbReference type="GO" id="GO:0005743">
    <property type="term" value="C:mitochondrial inner membrane"/>
    <property type="evidence" value="ECO:0007669"/>
    <property type="project" value="TreeGrafter"/>
</dbReference>
<dbReference type="Proteomes" id="UP000308652">
    <property type="component" value="Unassembled WGS sequence"/>
</dbReference>
<dbReference type="GO" id="GO:0033617">
    <property type="term" value="P:mitochondrial respiratory chain complex IV assembly"/>
    <property type="evidence" value="ECO:0007669"/>
    <property type="project" value="TreeGrafter"/>
</dbReference>
<dbReference type="OrthoDB" id="2436667at2759"/>
<accession>A0A5C3MHM4</accession>
<comment type="similarity">
    <text evidence="2 6">Belongs to the OXA1/ALB3/YidC family.</text>
</comment>
<feature type="region of interest" description="Disordered" evidence="7">
    <location>
        <begin position="315"/>
        <end position="338"/>
    </location>
</feature>
<evidence type="ECO:0000256" key="3">
    <source>
        <dbReference type="ARBA" id="ARBA00022692"/>
    </source>
</evidence>
<evidence type="ECO:0000256" key="4">
    <source>
        <dbReference type="ARBA" id="ARBA00022989"/>
    </source>
</evidence>
<evidence type="ECO:0000256" key="6">
    <source>
        <dbReference type="RuleBase" id="RU003945"/>
    </source>
</evidence>
<dbReference type="Pfam" id="PF02096">
    <property type="entry name" value="60KD_IMP"/>
    <property type="match status" value="1"/>
</dbReference>
<comment type="subcellular location">
    <subcellularLocation>
        <location evidence="1 6">Membrane</location>
        <topology evidence="1 6">Multi-pass membrane protein</topology>
    </subcellularLocation>
</comment>
<dbReference type="PANTHER" id="PTHR12428">
    <property type="entry name" value="OXA1"/>
    <property type="match status" value="1"/>
</dbReference>
<name>A0A5C3MHM4_9AGAR</name>
<feature type="transmembrane region" description="Helical" evidence="8">
    <location>
        <begin position="33"/>
        <end position="52"/>
    </location>
</feature>
<evidence type="ECO:0000256" key="5">
    <source>
        <dbReference type="ARBA" id="ARBA00023136"/>
    </source>
</evidence>
<sequence>MLALQRTRLRHTSVVATARPFSPRHRHPRNRRFFVQNLCNGFLDLAIALPLPPSLPPYSTTIILVTLVTRFALLPISIKSKQYSRRIEETVMPEIEKLKPAVSKRVFEEMKKSGMRGDKKFLQEFHAKKSLELLKIRQQQLLNEHNFHPIRSMLLPPLSQLPVFLMFTIVLSRLSMDPTPFDSEAFLTLSTLAHPDPTMTLPIVLGVLTMANVETSQWVMNAEERAQLRKIEEAKAQKIAAGGKPVVEPGKLIKTGMRGLSIIRIIIAALAPGSVALYWVTSAGFGLIQTWVMDALDAKRRRILRPLSDVQSTVSSVQLSQSPSQQPRHPHSPQTKRR</sequence>
<gene>
    <name evidence="10" type="ORF">BDQ12DRAFT_675005</name>
</gene>
<dbReference type="EMBL" id="ML213591">
    <property type="protein sequence ID" value="TFK43448.1"/>
    <property type="molecule type" value="Genomic_DNA"/>
</dbReference>